<reference evidence="7 8" key="1">
    <citation type="submission" date="2016-10" db="EMBL/GenBank/DDBJ databases">
        <authorList>
            <person name="de Groot N.N."/>
        </authorList>
    </citation>
    <scope>NUCLEOTIDE SEQUENCE [LARGE SCALE GENOMIC DNA]</scope>
    <source>
        <strain evidence="7 8">DSM 21633</strain>
    </source>
</reference>
<dbReference type="InterPro" id="IPR016446">
    <property type="entry name" value="Flavin_OxRdtase_Frp"/>
</dbReference>
<evidence type="ECO:0000256" key="2">
    <source>
        <dbReference type="ARBA" id="ARBA00022630"/>
    </source>
</evidence>
<comment type="similarity">
    <text evidence="1 5">Belongs to the flavin oxidoreductase frp family.</text>
</comment>
<keyword evidence="5" id="KW-0521">NADP</keyword>
<evidence type="ECO:0000259" key="6">
    <source>
        <dbReference type="Pfam" id="PF00881"/>
    </source>
</evidence>
<keyword evidence="4 5" id="KW-0560">Oxidoreductase</keyword>
<evidence type="ECO:0000256" key="5">
    <source>
        <dbReference type="PIRNR" id="PIRNR005426"/>
    </source>
</evidence>
<dbReference type="AlphaFoldDB" id="A0A1H9KEW5"/>
<accession>A0A1H9KEW5</accession>
<dbReference type="GO" id="GO:0016491">
    <property type="term" value="F:oxidoreductase activity"/>
    <property type="evidence" value="ECO:0007669"/>
    <property type="project" value="UniProtKB-UniRule"/>
</dbReference>
<dbReference type="NCBIfam" id="NF008033">
    <property type="entry name" value="PRK10765.1"/>
    <property type="match status" value="1"/>
</dbReference>
<dbReference type="Gene3D" id="3.40.109.10">
    <property type="entry name" value="NADH Oxidase"/>
    <property type="match status" value="1"/>
</dbReference>
<dbReference type="InterPro" id="IPR000415">
    <property type="entry name" value="Nitroreductase-like"/>
</dbReference>
<dbReference type="OrthoDB" id="9775805at2"/>
<keyword evidence="8" id="KW-1185">Reference proteome</keyword>
<keyword evidence="3 5" id="KW-0288">FMN</keyword>
<protein>
    <submittedName>
        <fullName evidence="7">Nitroreductase</fullName>
    </submittedName>
</protein>
<proteinExistence type="inferred from homology"/>
<sequence>MNEVTRLLKKHKSIRQYKADAIPEEQLHEMIHAAQHAASSNFVQAYSIVRVTEPDKIDALATLSKNEKQIKSAPVVLLFCCDLKRLEYACRKQGVEMTSEGLENFIVGTVDTALFAQNFVVAAESLGYGICYIGGVRNNPEQISELVNLPDKVYPVFGMTVGVPDQEQFVKPRLPVEAILHENQYDETKYEQMISDYDQTMSEYYQTRLTNRRQTTWSETMSNMMRQPRRQHMKEFIEKKGFKIN</sequence>
<evidence type="ECO:0000256" key="4">
    <source>
        <dbReference type="ARBA" id="ARBA00023002"/>
    </source>
</evidence>
<dbReference type="PANTHER" id="PTHR43425">
    <property type="entry name" value="OXYGEN-INSENSITIVE NADPH NITROREDUCTASE"/>
    <property type="match status" value="1"/>
</dbReference>
<evidence type="ECO:0000256" key="1">
    <source>
        <dbReference type="ARBA" id="ARBA00008366"/>
    </source>
</evidence>
<dbReference type="RefSeq" id="WP_091775083.1">
    <property type="nucleotide sequence ID" value="NZ_FOES01000037.1"/>
</dbReference>
<feature type="domain" description="Nitroreductase" evidence="6">
    <location>
        <begin position="9"/>
        <end position="162"/>
    </location>
</feature>
<dbReference type="Proteomes" id="UP000199427">
    <property type="component" value="Unassembled WGS sequence"/>
</dbReference>
<dbReference type="PIRSF" id="PIRSF005426">
    <property type="entry name" value="Frp"/>
    <property type="match status" value="1"/>
</dbReference>
<dbReference type="EMBL" id="FOES01000037">
    <property type="protein sequence ID" value="SEQ97652.1"/>
    <property type="molecule type" value="Genomic_DNA"/>
</dbReference>
<dbReference type="InterPro" id="IPR029479">
    <property type="entry name" value="Nitroreductase"/>
</dbReference>
<dbReference type="STRING" id="571933.SAMN05216362_13730"/>
<dbReference type="SUPFAM" id="SSF55469">
    <property type="entry name" value="FMN-dependent nitroreductase-like"/>
    <property type="match status" value="1"/>
</dbReference>
<evidence type="ECO:0000256" key="3">
    <source>
        <dbReference type="ARBA" id="ARBA00022643"/>
    </source>
</evidence>
<organism evidence="7 8">
    <name type="scientific">Piscibacillus halophilus</name>
    <dbReference type="NCBI Taxonomy" id="571933"/>
    <lineage>
        <taxon>Bacteria</taxon>
        <taxon>Bacillati</taxon>
        <taxon>Bacillota</taxon>
        <taxon>Bacilli</taxon>
        <taxon>Bacillales</taxon>
        <taxon>Bacillaceae</taxon>
        <taxon>Piscibacillus</taxon>
    </lineage>
</organism>
<dbReference type="CDD" id="cd02146">
    <property type="entry name" value="NfsA-like"/>
    <property type="match status" value="1"/>
</dbReference>
<name>A0A1H9KEW5_9BACI</name>
<dbReference type="Pfam" id="PF00881">
    <property type="entry name" value="Nitroreductase"/>
    <property type="match status" value="1"/>
</dbReference>
<evidence type="ECO:0000313" key="8">
    <source>
        <dbReference type="Proteomes" id="UP000199427"/>
    </source>
</evidence>
<dbReference type="PANTHER" id="PTHR43425:SF3">
    <property type="entry name" value="NADPH-DEPENDENT OXIDOREDUCTASE"/>
    <property type="match status" value="1"/>
</dbReference>
<keyword evidence="2 5" id="KW-0285">Flavoprotein</keyword>
<evidence type="ECO:0000313" key="7">
    <source>
        <dbReference type="EMBL" id="SEQ97652.1"/>
    </source>
</evidence>
<gene>
    <name evidence="7" type="ORF">SAMN05216362_13730</name>
</gene>